<dbReference type="InterPro" id="IPR036413">
    <property type="entry name" value="YaeB-like_sf"/>
</dbReference>
<accession>A0A0G4I915</accession>
<evidence type="ECO:0000313" key="6">
    <source>
        <dbReference type="EMBL" id="CEM53620.1"/>
    </source>
</evidence>
<feature type="compositionally biased region" description="Basic and acidic residues" evidence="3">
    <location>
        <begin position="71"/>
        <end position="86"/>
    </location>
</feature>
<dbReference type="InterPro" id="IPR023368">
    <property type="entry name" value="UPF0066_cons_site"/>
</dbReference>
<dbReference type="PROSITE" id="PS01318">
    <property type="entry name" value="TSAA_1"/>
    <property type="match status" value="1"/>
</dbReference>
<gene>
    <name evidence="6" type="ORF">Cvel_12106</name>
</gene>
<feature type="region of interest" description="Disordered" evidence="3">
    <location>
        <begin position="378"/>
        <end position="416"/>
    </location>
</feature>
<evidence type="ECO:0000256" key="4">
    <source>
        <dbReference type="SAM" id="SignalP"/>
    </source>
</evidence>
<dbReference type="VEuPathDB" id="CryptoDB:Cvel_12106"/>
<dbReference type="PANTHER" id="PTHR12818">
    <property type="entry name" value="TRNA (ADENINE(37)-N6)-METHYLTRANSFERASE"/>
    <property type="match status" value="1"/>
</dbReference>
<dbReference type="CDD" id="cd09281">
    <property type="entry name" value="UPF0066"/>
    <property type="match status" value="1"/>
</dbReference>
<evidence type="ECO:0000256" key="3">
    <source>
        <dbReference type="SAM" id="MobiDB-lite"/>
    </source>
</evidence>
<dbReference type="InterPro" id="IPR040372">
    <property type="entry name" value="YaeB-like"/>
</dbReference>
<proteinExistence type="inferred from homology"/>
<protein>
    <recommendedName>
        <fullName evidence="5">TsaA-like domain-containing protein</fullName>
    </recommendedName>
</protein>
<comment type="similarity">
    <text evidence="2">Belongs to the tRNA methyltransferase O family.</text>
</comment>
<dbReference type="Pfam" id="PF01980">
    <property type="entry name" value="TrmO_N"/>
    <property type="match status" value="1"/>
</dbReference>
<feature type="chain" id="PRO_5005192292" description="TsaA-like domain-containing protein" evidence="4">
    <location>
        <begin position="21"/>
        <end position="451"/>
    </location>
</feature>
<sequence length="451" mass="50073">MYRFLLMSLRLFAAIGLSRLRSPLLTPCFVSPEGHSCAFGSRTSAKPQTQMRVRSFNPYRTRRPPSTCRWTHPEGKTDLKKQKGEEEGGVQEAYTETPEQREASSSPSSQWEETKTRVKGRTKGKGGNPKRGPLRPRRFYTDDFLSKGDWGDEEGAGICLRPVAVVRSPYKERFGTPRQPPVTEGTLGGCAQNGTIQFLPHVHPELSLQDLEGFEYVWVISVLHLNQGWRPKVKVYPRGLSTRFGVFSTRAPHRPNPIGLSAVRVTEVNPKNGTVGICGHDFLDGTPVLDVKPYVPYCDAFPEARSGWLERYDERAMRGGDAFAFEKLPAWCEKEEGEAGVSADSGPLRELLRVPADNEALHSKVAEGLRKRENFEGGVGENMTRLGNGVKGTDGGQLEASRVESQPTRGKRMRQGDHGVPLSVLERISAMLKNGEVKSARTLIEEALQTE</sequence>
<feature type="signal peptide" evidence="4">
    <location>
        <begin position="1"/>
        <end position="20"/>
    </location>
</feature>
<dbReference type="PROSITE" id="PS51668">
    <property type="entry name" value="TSAA_2"/>
    <property type="match status" value="1"/>
</dbReference>
<keyword evidence="4" id="KW-0732">Signal</keyword>
<dbReference type="Gene3D" id="2.40.30.70">
    <property type="entry name" value="YaeB-like"/>
    <property type="match status" value="1"/>
</dbReference>
<name>A0A0G4I915_9ALVE</name>
<evidence type="ECO:0000259" key="5">
    <source>
        <dbReference type="PROSITE" id="PS51668"/>
    </source>
</evidence>
<dbReference type="NCBIfam" id="TIGR00104">
    <property type="entry name" value="tRNA_TsaA"/>
    <property type="match status" value="1"/>
</dbReference>
<keyword evidence="1" id="KW-0949">S-adenosyl-L-methionine</keyword>
<dbReference type="PANTHER" id="PTHR12818:SF0">
    <property type="entry name" value="TRNA (ADENINE(37)-N6)-METHYLTRANSFERASE"/>
    <property type="match status" value="1"/>
</dbReference>
<feature type="domain" description="TsaA-like" evidence="5">
    <location>
        <begin position="160"/>
        <end position="303"/>
    </location>
</feature>
<dbReference type="InterPro" id="IPR023370">
    <property type="entry name" value="TrmO-like_N"/>
</dbReference>
<dbReference type="EMBL" id="CDMZ01005711">
    <property type="protein sequence ID" value="CEM53620.1"/>
    <property type="molecule type" value="Genomic_DNA"/>
</dbReference>
<evidence type="ECO:0000256" key="1">
    <source>
        <dbReference type="ARBA" id="ARBA00022691"/>
    </source>
</evidence>
<reference evidence="6" key="1">
    <citation type="submission" date="2014-11" db="EMBL/GenBank/DDBJ databases">
        <authorList>
            <person name="Otto D Thomas"/>
            <person name="Naeem Raeece"/>
        </authorList>
    </citation>
    <scope>NUCLEOTIDE SEQUENCE</scope>
</reference>
<organism evidence="6">
    <name type="scientific">Chromera velia CCMP2878</name>
    <dbReference type="NCBI Taxonomy" id="1169474"/>
    <lineage>
        <taxon>Eukaryota</taxon>
        <taxon>Sar</taxon>
        <taxon>Alveolata</taxon>
        <taxon>Colpodellida</taxon>
        <taxon>Chromeraceae</taxon>
        <taxon>Chromera</taxon>
    </lineage>
</organism>
<dbReference type="AlphaFoldDB" id="A0A0G4I915"/>
<evidence type="ECO:0000256" key="2">
    <source>
        <dbReference type="ARBA" id="ARBA00033753"/>
    </source>
</evidence>
<feature type="region of interest" description="Disordered" evidence="3">
    <location>
        <begin position="55"/>
        <end position="138"/>
    </location>
</feature>
<dbReference type="SUPFAM" id="SSF118196">
    <property type="entry name" value="YaeB-like"/>
    <property type="match status" value="1"/>
</dbReference>
<dbReference type="InterPro" id="IPR036414">
    <property type="entry name" value="YaeB_N_sf"/>
</dbReference>